<dbReference type="InterPro" id="IPR002569">
    <property type="entry name" value="Met_Sox_Rdtase_MsrA_dom"/>
</dbReference>
<dbReference type="GO" id="GO:0008113">
    <property type="term" value="F:peptide-methionine (S)-S-oxide reductase activity"/>
    <property type="evidence" value="ECO:0007669"/>
    <property type="project" value="UniProtKB-EC"/>
</dbReference>
<dbReference type="InterPro" id="IPR036509">
    <property type="entry name" value="Met_Sox_Rdtase_MsrA_sf"/>
</dbReference>
<accession>A0A1G7VB70</accession>
<keyword evidence="7" id="KW-1185">Reference proteome</keyword>
<evidence type="ECO:0000256" key="1">
    <source>
        <dbReference type="ARBA" id="ARBA00012502"/>
    </source>
</evidence>
<dbReference type="PANTHER" id="PTHR43774">
    <property type="entry name" value="PEPTIDE METHIONINE SULFOXIDE REDUCTASE"/>
    <property type="match status" value="1"/>
</dbReference>
<dbReference type="PANTHER" id="PTHR43774:SF1">
    <property type="entry name" value="PEPTIDE METHIONINE SULFOXIDE REDUCTASE MSRA 2"/>
    <property type="match status" value="1"/>
</dbReference>
<dbReference type="Proteomes" id="UP000198748">
    <property type="component" value="Unassembled WGS sequence"/>
</dbReference>
<comment type="catalytic activity">
    <reaction evidence="4">
        <text>[thioredoxin]-disulfide + L-methionine + H2O = L-methionine (S)-S-oxide + [thioredoxin]-dithiol</text>
        <dbReference type="Rhea" id="RHEA:19993"/>
        <dbReference type="Rhea" id="RHEA-COMP:10698"/>
        <dbReference type="Rhea" id="RHEA-COMP:10700"/>
        <dbReference type="ChEBI" id="CHEBI:15377"/>
        <dbReference type="ChEBI" id="CHEBI:29950"/>
        <dbReference type="ChEBI" id="CHEBI:50058"/>
        <dbReference type="ChEBI" id="CHEBI:57844"/>
        <dbReference type="ChEBI" id="CHEBI:58772"/>
        <dbReference type="EC" id="1.8.4.11"/>
    </reaction>
</comment>
<proteinExistence type="predicted"/>
<name>A0A1G7VB70_9BACT</name>
<dbReference type="AlphaFoldDB" id="A0A1G7VB70"/>
<dbReference type="EC" id="1.8.4.11" evidence="1"/>
<evidence type="ECO:0000256" key="2">
    <source>
        <dbReference type="ARBA" id="ARBA00023002"/>
    </source>
</evidence>
<dbReference type="STRING" id="659014.SAMN04487996_12013"/>
<sequence>MSTTNKIGLGGSCHWCTEAIFQSLKGVLHVSQGWISSDDNPAIFCEAVVVEFDPARISPKALIEIHLHAHTCTSEHSMRAQYRSAVYTFNDEQLSSAKQAIERLQADFDRRIITEVVPFGMFKLNDEKYLNYYLKNPEKPFCKTFIDSKLKILLRRFSGIVVDSQSDLISKSCPI</sequence>
<evidence type="ECO:0000313" key="6">
    <source>
        <dbReference type="EMBL" id="SDG56589.1"/>
    </source>
</evidence>
<gene>
    <name evidence="6" type="ORF">SAMN04487996_12013</name>
</gene>
<evidence type="ECO:0000313" key="7">
    <source>
        <dbReference type="Proteomes" id="UP000198748"/>
    </source>
</evidence>
<dbReference type="Pfam" id="PF01625">
    <property type="entry name" value="PMSR"/>
    <property type="match status" value="1"/>
</dbReference>
<comment type="catalytic activity">
    <reaction evidence="3">
        <text>L-methionyl-[protein] + [thioredoxin]-disulfide + H2O = L-methionyl-(S)-S-oxide-[protein] + [thioredoxin]-dithiol</text>
        <dbReference type="Rhea" id="RHEA:14217"/>
        <dbReference type="Rhea" id="RHEA-COMP:10698"/>
        <dbReference type="Rhea" id="RHEA-COMP:10700"/>
        <dbReference type="Rhea" id="RHEA-COMP:12313"/>
        <dbReference type="Rhea" id="RHEA-COMP:12315"/>
        <dbReference type="ChEBI" id="CHEBI:15377"/>
        <dbReference type="ChEBI" id="CHEBI:16044"/>
        <dbReference type="ChEBI" id="CHEBI:29950"/>
        <dbReference type="ChEBI" id="CHEBI:44120"/>
        <dbReference type="ChEBI" id="CHEBI:50058"/>
        <dbReference type="EC" id="1.8.4.11"/>
    </reaction>
</comment>
<protein>
    <recommendedName>
        <fullName evidence="1">peptide-methionine (S)-S-oxide reductase</fullName>
        <ecNumber evidence="1">1.8.4.11</ecNumber>
    </recommendedName>
</protein>
<organism evidence="6 7">
    <name type="scientific">Dyadobacter soli</name>
    <dbReference type="NCBI Taxonomy" id="659014"/>
    <lineage>
        <taxon>Bacteria</taxon>
        <taxon>Pseudomonadati</taxon>
        <taxon>Bacteroidota</taxon>
        <taxon>Cytophagia</taxon>
        <taxon>Cytophagales</taxon>
        <taxon>Spirosomataceae</taxon>
        <taxon>Dyadobacter</taxon>
    </lineage>
</organism>
<dbReference type="OrthoDB" id="4174719at2"/>
<evidence type="ECO:0000256" key="3">
    <source>
        <dbReference type="ARBA" id="ARBA00047806"/>
    </source>
</evidence>
<feature type="domain" description="Peptide methionine sulphoxide reductase MsrA" evidence="5">
    <location>
        <begin position="7"/>
        <end position="142"/>
    </location>
</feature>
<dbReference type="SUPFAM" id="SSF55068">
    <property type="entry name" value="Peptide methionine sulfoxide reductase"/>
    <property type="match status" value="1"/>
</dbReference>
<evidence type="ECO:0000259" key="5">
    <source>
        <dbReference type="Pfam" id="PF01625"/>
    </source>
</evidence>
<dbReference type="RefSeq" id="WP_090156387.1">
    <property type="nucleotide sequence ID" value="NZ_FNAN01000020.1"/>
</dbReference>
<reference evidence="7" key="1">
    <citation type="submission" date="2016-10" db="EMBL/GenBank/DDBJ databases">
        <authorList>
            <person name="Varghese N."/>
            <person name="Submissions S."/>
        </authorList>
    </citation>
    <scope>NUCLEOTIDE SEQUENCE [LARGE SCALE GENOMIC DNA]</scope>
    <source>
        <strain evidence="7">DSM 25329</strain>
    </source>
</reference>
<dbReference type="EMBL" id="FNAN01000020">
    <property type="protein sequence ID" value="SDG56589.1"/>
    <property type="molecule type" value="Genomic_DNA"/>
</dbReference>
<evidence type="ECO:0000256" key="4">
    <source>
        <dbReference type="ARBA" id="ARBA00048782"/>
    </source>
</evidence>
<dbReference type="Gene3D" id="3.30.1060.10">
    <property type="entry name" value="Peptide methionine sulphoxide reductase MsrA"/>
    <property type="match status" value="1"/>
</dbReference>
<keyword evidence="2" id="KW-0560">Oxidoreductase</keyword>